<dbReference type="AlphaFoldDB" id="A0A2M4DEG7"/>
<reference evidence="1" key="1">
    <citation type="submission" date="2018-01" db="EMBL/GenBank/DDBJ databases">
        <title>An insight into the sialome of Amazonian anophelines.</title>
        <authorList>
            <person name="Ribeiro J.M."/>
            <person name="Scarpassa V."/>
            <person name="Calvo E."/>
        </authorList>
    </citation>
    <scope>NUCLEOTIDE SEQUENCE</scope>
</reference>
<dbReference type="EMBL" id="GGFL01011786">
    <property type="protein sequence ID" value="MBW75964.1"/>
    <property type="molecule type" value="Transcribed_RNA"/>
</dbReference>
<protein>
    <submittedName>
        <fullName evidence="1">Putative secreted protein</fullName>
    </submittedName>
</protein>
<accession>A0A2M4DEG7</accession>
<organism evidence="1">
    <name type="scientific">Anopheles darlingi</name>
    <name type="common">Mosquito</name>
    <dbReference type="NCBI Taxonomy" id="43151"/>
    <lineage>
        <taxon>Eukaryota</taxon>
        <taxon>Metazoa</taxon>
        <taxon>Ecdysozoa</taxon>
        <taxon>Arthropoda</taxon>
        <taxon>Hexapoda</taxon>
        <taxon>Insecta</taxon>
        <taxon>Pterygota</taxon>
        <taxon>Neoptera</taxon>
        <taxon>Endopterygota</taxon>
        <taxon>Diptera</taxon>
        <taxon>Nematocera</taxon>
        <taxon>Culicoidea</taxon>
        <taxon>Culicidae</taxon>
        <taxon>Anophelinae</taxon>
        <taxon>Anopheles</taxon>
    </lineage>
</organism>
<sequence>MRCRGSGSLHVHVMRCFALSLCPGFAYCTVRGWRDGMCVLLLQIKSLLTLVSLSDLPGMRPWTQLNSSS</sequence>
<evidence type="ECO:0000313" key="1">
    <source>
        <dbReference type="EMBL" id="MBW75964.1"/>
    </source>
</evidence>
<name>A0A2M4DEG7_ANODA</name>
<proteinExistence type="predicted"/>